<dbReference type="InterPro" id="IPR001678">
    <property type="entry name" value="MeTrfase_RsmB-F_NOP2_dom"/>
</dbReference>
<dbReference type="GO" id="GO:0003723">
    <property type="term" value="F:RNA binding"/>
    <property type="evidence" value="ECO:0007669"/>
    <property type="project" value="UniProtKB-UniRule"/>
</dbReference>
<dbReference type="Gene3D" id="3.30.70.1170">
    <property type="entry name" value="Sun protein, domain 3"/>
    <property type="match status" value="1"/>
</dbReference>
<dbReference type="PANTHER" id="PTHR22807:SF4">
    <property type="entry name" value="28S RRNA (CYTOSINE-C(5))-METHYLTRANSFERASE"/>
    <property type="match status" value="1"/>
</dbReference>
<feature type="region of interest" description="Disordered" evidence="6">
    <location>
        <begin position="353"/>
        <end position="399"/>
    </location>
</feature>
<dbReference type="InterPro" id="IPR048889">
    <property type="entry name" value="NSUN5_RCM1_N"/>
</dbReference>
<evidence type="ECO:0000313" key="8">
    <source>
        <dbReference type="EMBL" id="OCL14341.1"/>
    </source>
</evidence>
<feature type="binding site" evidence="5">
    <location>
        <position position="334"/>
    </location>
    <ligand>
        <name>S-adenosyl-L-methionine</name>
        <dbReference type="ChEBI" id="CHEBI:59789"/>
    </ligand>
</feature>
<dbReference type="InterPro" id="IPR049560">
    <property type="entry name" value="MeTrfase_RsmB-F_NOP2_cat"/>
</dbReference>
<dbReference type="EMBL" id="KV748584">
    <property type="protein sequence ID" value="OCL14341.1"/>
    <property type="molecule type" value="Genomic_DNA"/>
</dbReference>
<dbReference type="FunFam" id="3.30.70.1170:FF:000006">
    <property type="entry name" value="NOL1/NOP2/Sun domain family protein"/>
    <property type="match status" value="1"/>
</dbReference>
<dbReference type="Pfam" id="PF21153">
    <property type="entry name" value="NSUN5_N"/>
    <property type="match status" value="1"/>
</dbReference>
<feature type="compositionally biased region" description="Basic residues" evidence="6">
    <location>
        <begin position="580"/>
        <end position="590"/>
    </location>
</feature>
<dbReference type="GO" id="GO:0070475">
    <property type="term" value="P:rRNA base methylation"/>
    <property type="evidence" value="ECO:0007669"/>
    <property type="project" value="TreeGrafter"/>
</dbReference>
<dbReference type="InterPro" id="IPR023267">
    <property type="entry name" value="RCMT"/>
</dbReference>
<dbReference type="GO" id="GO:0005730">
    <property type="term" value="C:nucleolus"/>
    <property type="evidence" value="ECO:0007669"/>
    <property type="project" value="TreeGrafter"/>
</dbReference>
<keyword evidence="3 5" id="KW-0949">S-adenosyl-L-methionine</keyword>
<evidence type="ECO:0000259" key="7">
    <source>
        <dbReference type="PROSITE" id="PS51686"/>
    </source>
</evidence>
<evidence type="ECO:0000313" key="9">
    <source>
        <dbReference type="Proteomes" id="UP000250140"/>
    </source>
</evidence>
<evidence type="ECO:0000256" key="3">
    <source>
        <dbReference type="ARBA" id="ARBA00022691"/>
    </source>
</evidence>
<dbReference type="PANTHER" id="PTHR22807">
    <property type="entry name" value="NOP2 YEAST -RELATED NOL1/NOP2/FMU SUN DOMAIN-CONTAINING"/>
    <property type="match status" value="1"/>
</dbReference>
<keyword evidence="4 5" id="KW-0694">RNA-binding</keyword>
<keyword evidence="9" id="KW-1185">Reference proteome</keyword>
<sequence length="590" mass="65266">MSLYFEAASVLTNAENVGGSLKSRIYDKKDLKSTPAQLFALVTEASKWSGVLKEVVERSGILKEERKLTPILALLLTHDLLLSKRGVAAPATHALKLAITRHKARLNAEFTKARLRQGFGTLQAFREHINSSSNGTEEAIGGRNGVQTRPVRHPRWIRINTLRTTLKVQLDTTFSEYLQANSLADVVSESGSAKIFYLDPHIPNLIALPPKADLSKSAAYTSGQLIFQDKASCFPACLIDPQPEDGDVIDACAAPGNKTTHLAAILCERRNHSAEADQKQCVFAYERDKRRAGTLEKMVKLAGADRVVKINGGRDFLTANPETEMLRVGALLLDPSCSGSGIVGRDDNVKIFLPDPKATDNTTASRSKSKKRKRQQTAPAAPPPELVPVEIEESPEDGASKDAAALKDRLEALSSFQLRILTHAMRFSAARKITYSTCSIHFEENEWVVFRALASPVAKERGWRIWKRSDQVEGMKKWERRGVWEEGKAEDEQSLREEERQEVLEGCIRCEKGTDEGTMGFFVAGFVRDSDVPAPTVKAIESAENDDVEEEEWSGFSEDENQEAEKKTKVNHGVAASVKISKKAKKKRNT</sequence>
<dbReference type="Pfam" id="PF21148">
    <property type="entry name" value="NSUN5_fdxn-like"/>
    <property type="match status" value="1"/>
</dbReference>
<feature type="region of interest" description="Disordered" evidence="6">
    <location>
        <begin position="540"/>
        <end position="590"/>
    </location>
</feature>
<accession>A0A8E2FBX5</accession>
<gene>
    <name evidence="8" type="ORF">AOQ84DRAFT_384782</name>
</gene>
<reference evidence="8 9" key="1">
    <citation type="journal article" date="2016" name="Nat. Commun.">
        <title>Ectomycorrhizal ecology is imprinted in the genome of the dominant symbiotic fungus Cenococcum geophilum.</title>
        <authorList>
            <consortium name="DOE Joint Genome Institute"/>
            <person name="Peter M."/>
            <person name="Kohler A."/>
            <person name="Ohm R.A."/>
            <person name="Kuo A."/>
            <person name="Krutzmann J."/>
            <person name="Morin E."/>
            <person name="Arend M."/>
            <person name="Barry K.W."/>
            <person name="Binder M."/>
            <person name="Choi C."/>
            <person name="Clum A."/>
            <person name="Copeland A."/>
            <person name="Grisel N."/>
            <person name="Haridas S."/>
            <person name="Kipfer T."/>
            <person name="LaButti K."/>
            <person name="Lindquist E."/>
            <person name="Lipzen A."/>
            <person name="Maire R."/>
            <person name="Meier B."/>
            <person name="Mihaltcheva S."/>
            <person name="Molinier V."/>
            <person name="Murat C."/>
            <person name="Poggeler S."/>
            <person name="Quandt C.A."/>
            <person name="Sperisen C."/>
            <person name="Tritt A."/>
            <person name="Tisserant E."/>
            <person name="Crous P.W."/>
            <person name="Henrissat B."/>
            <person name="Nehls U."/>
            <person name="Egli S."/>
            <person name="Spatafora J.W."/>
            <person name="Grigoriev I.V."/>
            <person name="Martin F.M."/>
        </authorList>
    </citation>
    <scope>NUCLEOTIDE SEQUENCE [LARGE SCALE GENOMIC DNA]</scope>
    <source>
        <strain evidence="8 9">CBS 207.34</strain>
    </source>
</reference>
<name>A0A8E2FBX5_9PEZI</name>
<evidence type="ECO:0000256" key="6">
    <source>
        <dbReference type="SAM" id="MobiDB-lite"/>
    </source>
</evidence>
<proteinExistence type="inferred from homology"/>
<evidence type="ECO:0000256" key="4">
    <source>
        <dbReference type="ARBA" id="ARBA00022884"/>
    </source>
</evidence>
<dbReference type="GO" id="GO:0008173">
    <property type="term" value="F:RNA methyltransferase activity"/>
    <property type="evidence" value="ECO:0007669"/>
    <property type="project" value="InterPro"/>
</dbReference>
<organism evidence="8 9">
    <name type="scientific">Glonium stellatum</name>
    <dbReference type="NCBI Taxonomy" id="574774"/>
    <lineage>
        <taxon>Eukaryota</taxon>
        <taxon>Fungi</taxon>
        <taxon>Dikarya</taxon>
        <taxon>Ascomycota</taxon>
        <taxon>Pezizomycotina</taxon>
        <taxon>Dothideomycetes</taxon>
        <taxon>Pleosporomycetidae</taxon>
        <taxon>Gloniales</taxon>
        <taxon>Gloniaceae</taxon>
        <taxon>Glonium</taxon>
    </lineage>
</organism>
<feature type="binding site" evidence="5">
    <location>
        <position position="286"/>
    </location>
    <ligand>
        <name>S-adenosyl-L-methionine</name>
        <dbReference type="ChEBI" id="CHEBI:59789"/>
    </ligand>
</feature>
<dbReference type="AlphaFoldDB" id="A0A8E2FBX5"/>
<dbReference type="PRINTS" id="PR02008">
    <property type="entry name" value="RCMTFAMILY"/>
</dbReference>
<keyword evidence="1 5" id="KW-0489">Methyltransferase</keyword>
<feature type="domain" description="SAM-dependent MTase RsmB/NOP-type" evidence="7">
    <location>
        <begin position="145"/>
        <end position="529"/>
    </location>
</feature>
<evidence type="ECO:0000256" key="2">
    <source>
        <dbReference type="ARBA" id="ARBA00022679"/>
    </source>
</evidence>
<feature type="active site" description="Nucleophile" evidence="5">
    <location>
        <position position="438"/>
    </location>
</feature>
<feature type="binding site" evidence="5">
    <location>
        <begin position="252"/>
        <end position="258"/>
    </location>
    <ligand>
        <name>S-adenosyl-L-methionine</name>
        <dbReference type="ChEBI" id="CHEBI:59789"/>
    </ligand>
</feature>
<feature type="compositionally biased region" description="Acidic residues" evidence="6">
    <location>
        <begin position="543"/>
        <end position="562"/>
    </location>
</feature>
<dbReference type="InterPro" id="IPR029063">
    <property type="entry name" value="SAM-dependent_MTases_sf"/>
</dbReference>
<comment type="caution">
    <text evidence="5">Lacks conserved residue(s) required for the propagation of feature annotation.</text>
</comment>
<dbReference type="InterPro" id="IPR049561">
    <property type="entry name" value="NSUN5_7_fdxn-like"/>
</dbReference>
<comment type="similarity">
    <text evidence="5">Belongs to the class I-like SAM-binding methyltransferase superfamily. RsmB/NOP family.</text>
</comment>
<evidence type="ECO:0000256" key="5">
    <source>
        <dbReference type="PROSITE-ProRule" id="PRU01023"/>
    </source>
</evidence>
<dbReference type="SUPFAM" id="SSF53335">
    <property type="entry name" value="S-adenosyl-L-methionine-dependent methyltransferases"/>
    <property type="match status" value="1"/>
</dbReference>
<dbReference type="Pfam" id="PF01189">
    <property type="entry name" value="Methyltr_RsmB-F"/>
    <property type="match status" value="1"/>
</dbReference>
<protein>
    <submittedName>
        <fullName evidence="8">S-adenosyl-L-methionine-dependent methyltransferase</fullName>
    </submittedName>
</protein>
<keyword evidence="2 5" id="KW-0808">Transferase</keyword>
<dbReference type="PROSITE" id="PS51686">
    <property type="entry name" value="SAM_MT_RSMB_NOP"/>
    <property type="match status" value="1"/>
</dbReference>
<dbReference type="OrthoDB" id="435282at2759"/>
<evidence type="ECO:0000256" key="1">
    <source>
        <dbReference type="ARBA" id="ARBA00022603"/>
    </source>
</evidence>
<dbReference type="Proteomes" id="UP000250140">
    <property type="component" value="Unassembled WGS sequence"/>
</dbReference>
<dbReference type="Gene3D" id="3.40.50.150">
    <property type="entry name" value="Vaccinia Virus protein VP39"/>
    <property type="match status" value="1"/>
</dbReference>